<evidence type="ECO:0000313" key="11">
    <source>
        <dbReference type="EMBL" id="KAL2841441.1"/>
    </source>
</evidence>
<feature type="domain" description="Plastocyanin-like" evidence="9">
    <location>
        <begin position="494"/>
        <end position="623"/>
    </location>
</feature>
<comment type="similarity">
    <text evidence="1">Belongs to the multicopper oxidase family.</text>
</comment>
<dbReference type="PROSITE" id="PS00080">
    <property type="entry name" value="MULTICOPPER_OXIDASE2"/>
    <property type="match status" value="1"/>
</dbReference>
<evidence type="ECO:0000256" key="3">
    <source>
        <dbReference type="ARBA" id="ARBA00022729"/>
    </source>
</evidence>
<dbReference type="InterPro" id="IPR011707">
    <property type="entry name" value="Cu-oxidase-like_N"/>
</dbReference>
<evidence type="ECO:0000313" key="12">
    <source>
        <dbReference type="Proteomes" id="UP001610446"/>
    </source>
</evidence>
<reference evidence="11 12" key="1">
    <citation type="submission" date="2024-07" db="EMBL/GenBank/DDBJ databases">
        <title>Section-level genome sequencing and comparative genomics of Aspergillus sections Usti and Cavernicolus.</title>
        <authorList>
            <consortium name="Lawrence Berkeley National Laboratory"/>
            <person name="Nybo J.L."/>
            <person name="Vesth T.C."/>
            <person name="Theobald S."/>
            <person name="Frisvad J.C."/>
            <person name="Larsen T.O."/>
            <person name="Kjaerboelling I."/>
            <person name="Rothschild-Mancinelli K."/>
            <person name="Lyhne E.K."/>
            <person name="Kogle M.E."/>
            <person name="Barry K."/>
            <person name="Clum A."/>
            <person name="Na H."/>
            <person name="Ledsgaard L."/>
            <person name="Lin J."/>
            <person name="Lipzen A."/>
            <person name="Kuo A."/>
            <person name="Riley R."/>
            <person name="Mondo S."/>
            <person name="Labutti K."/>
            <person name="Haridas S."/>
            <person name="Pangalinan J."/>
            <person name="Salamov A.A."/>
            <person name="Simmons B.A."/>
            <person name="Magnuson J.K."/>
            <person name="Chen J."/>
            <person name="Drula E."/>
            <person name="Henrissat B."/>
            <person name="Wiebenga A."/>
            <person name="Lubbers R.J."/>
            <person name="Gomes A.C."/>
            <person name="Makela M.R."/>
            <person name="Stajich J."/>
            <person name="Grigoriev I.V."/>
            <person name="Mortensen U.H."/>
            <person name="De Vries R.P."/>
            <person name="Baker S.E."/>
            <person name="Andersen M.R."/>
        </authorList>
    </citation>
    <scope>NUCLEOTIDE SEQUENCE [LARGE SCALE GENOMIC DNA]</scope>
    <source>
        <strain evidence="11 12">CBS 123904</strain>
    </source>
</reference>
<keyword evidence="12" id="KW-1185">Reference proteome</keyword>
<dbReference type="InterPro" id="IPR001117">
    <property type="entry name" value="Cu-oxidase_2nd"/>
</dbReference>
<dbReference type="PANTHER" id="PTHR11709:SF488">
    <property type="entry name" value="LACCASE-RELATED"/>
    <property type="match status" value="1"/>
</dbReference>
<evidence type="ECO:0000259" key="10">
    <source>
        <dbReference type="Pfam" id="PF07732"/>
    </source>
</evidence>
<feature type="signal peptide" evidence="7">
    <location>
        <begin position="1"/>
        <end position="19"/>
    </location>
</feature>
<evidence type="ECO:0000259" key="8">
    <source>
        <dbReference type="Pfam" id="PF00394"/>
    </source>
</evidence>
<proteinExistence type="inferred from homology"/>
<keyword evidence="3 7" id="KW-0732">Signal</keyword>
<name>A0ABR4JN28_9EURO</name>
<dbReference type="SUPFAM" id="SSF49503">
    <property type="entry name" value="Cupredoxins"/>
    <property type="match status" value="3"/>
</dbReference>
<gene>
    <name evidence="11" type="ORF">BJY01DRAFT_249546</name>
</gene>
<dbReference type="InterPro" id="IPR002355">
    <property type="entry name" value="Cu_oxidase_Cu_BS"/>
</dbReference>
<dbReference type="InterPro" id="IPR011706">
    <property type="entry name" value="Cu-oxidase_C"/>
</dbReference>
<dbReference type="PANTHER" id="PTHR11709">
    <property type="entry name" value="MULTI-COPPER OXIDASE"/>
    <property type="match status" value="1"/>
</dbReference>
<dbReference type="InterPro" id="IPR008972">
    <property type="entry name" value="Cupredoxin"/>
</dbReference>
<keyword evidence="4" id="KW-0560">Oxidoreductase</keyword>
<keyword evidence="5" id="KW-0186">Copper</keyword>
<dbReference type="InterPro" id="IPR045087">
    <property type="entry name" value="Cu-oxidase_fam"/>
</dbReference>
<evidence type="ECO:0000256" key="2">
    <source>
        <dbReference type="ARBA" id="ARBA00022723"/>
    </source>
</evidence>
<evidence type="ECO:0000256" key="1">
    <source>
        <dbReference type="ARBA" id="ARBA00010609"/>
    </source>
</evidence>
<organism evidence="11 12">
    <name type="scientific">Aspergillus pseudoustus</name>
    <dbReference type="NCBI Taxonomy" id="1810923"/>
    <lineage>
        <taxon>Eukaryota</taxon>
        <taxon>Fungi</taxon>
        <taxon>Dikarya</taxon>
        <taxon>Ascomycota</taxon>
        <taxon>Pezizomycotina</taxon>
        <taxon>Eurotiomycetes</taxon>
        <taxon>Eurotiomycetidae</taxon>
        <taxon>Eurotiales</taxon>
        <taxon>Aspergillaceae</taxon>
        <taxon>Aspergillus</taxon>
        <taxon>Aspergillus subgen. Nidulantes</taxon>
    </lineage>
</organism>
<evidence type="ECO:0000256" key="6">
    <source>
        <dbReference type="ARBA" id="ARBA00023180"/>
    </source>
</evidence>
<evidence type="ECO:0000256" key="5">
    <source>
        <dbReference type="ARBA" id="ARBA00023008"/>
    </source>
</evidence>
<sequence>MYLPHLFQGLSLYLGLASAKSVRQILEFTWELGAPNGGEPREMVLTNGQYPGPDLVWDEDDDIQVIVTNKLPFNTTVHWHGLELKETPWSDGVPGLSQEPIAPGDTFVYEFKAYPAGTFWYHSHYKGLAQDGQVGALYIRRKPDAPRPYSVITEDENELAQLKVAEDNPTLMLVTDWTYLTSEEYHQVAVGSGFNFLYALAHCVDNLLINGQGSVYCPGYEYLEAQGGDGIVAVLEGTHLTEKGCLQPDLFNVQGDYGNWNLSAVPRPAIFDCTPSEGGTPVVTVNPEENGWASLNFIGGASQKAITFSIDNHSMWVYEVDGQLVEPREVEMVGVYNGARYAVMIKLDQTPGEYAIRVADNGGDQVMSTFAILSYDNAHSAEDNNTDVKVPQASIGPHTEGYMNYGGGNTSASVRQLLFTENLPAFDAPAPPPASATDIPITTLYTSMTRINNSYSWSLGKPGAQVLYEPEKTDLTPLLFEADPLAVVGEKYALHTSNNTWVDIILEITASTHDPIHPPHPIHKHGNRAYIIGTGTGKFNWTTVAEAAAEHPEYFVTESQSASNGTSVPALRDTFVMDFFDSRRMTGSWMVVRYFVSGRFASLLHCHIASHQVGGMALALLEGVDIWEGKFPRGRSD</sequence>
<dbReference type="Proteomes" id="UP001610446">
    <property type="component" value="Unassembled WGS sequence"/>
</dbReference>
<dbReference type="CDD" id="cd13850">
    <property type="entry name" value="CuRO_1_Abr2_like"/>
    <property type="match status" value="1"/>
</dbReference>
<dbReference type="Gene3D" id="2.60.40.420">
    <property type="entry name" value="Cupredoxins - blue copper proteins"/>
    <property type="match status" value="3"/>
</dbReference>
<accession>A0ABR4JN28</accession>
<evidence type="ECO:0000256" key="7">
    <source>
        <dbReference type="SAM" id="SignalP"/>
    </source>
</evidence>
<evidence type="ECO:0000256" key="4">
    <source>
        <dbReference type="ARBA" id="ARBA00023002"/>
    </source>
</evidence>
<protein>
    <submittedName>
        <fullName evidence="11">Multicopper oxidase-domain-containing protein</fullName>
    </submittedName>
</protein>
<dbReference type="Pfam" id="PF07732">
    <property type="entry name" value="Cu-oxidase_3"/>
    <property type="match status" value="1"/>
</dbReference>
<dbReference type="CDD" id="cd13898">
    <property type="entry name" value="CuRO_3_Abr2_like"/>
    <property type="match status" value="1"/>
</dbReference>
<dbReference type="CDD" id="cd13876">
    <property type="entry name" value="CuRO_2_Abr2_like"/>
    <property type="match status" value="1"/>
</dbReference>
<feature type="chain" id="PRO_5045320154" evidence="7">
    <location>
        <begin position="20"/>
        <end position="637"/>
    </location>
</feature>
<feature type="domain" description="Plastocyanin-like" evidence="10">
    <location>
        <begin position="32"/>
        <end position="142"/>
    </location>
</feature>
<dbReference type="EMBL" id="JBFXLU010000109">
    <property type="protein sequence ID" value="KAL2841441.1"/>
    <property type="molecule type" value="Genomic_DNA"/>
</dbReference>
<keyword evidence="6" id="KW-0325">Glycoprotein</keyword>
<evidence type="ECO:0000259" key="9">
    <source>
        <dbReference type="Pfam" id="PF07731"/>
    </source>
</evidence>
<feature type="domain" description="Plastocyanin-like" evidence="8">
    <location>
        <begin position="171"/>
        <end position="378"/>
    </location>
</feature>
<dbReference type="Pfam" id="PF07731">
    <property type="entry name" value="Cu-oxidase_2"/>
    <property type="match status" value="1"/>
</dbReference>
<comment type="caution">
    <text evidence="11">The sequence shown here is derived from an EMBL/GenBank/DDBJ whole genome shotgun (WGS) entry which is preliminary data.</text>
</comment>
<keyword evidence="2" id="KW-0479">Metal-binding</keyword>
<dbReference type="Pfam" id="PF00394">
    <property type="entry name" value="Cu-oxidase"/>
    <property type="match status" value="1"/>
</dbReference>